<dbReference type="CDD" id="cd09171">
    <property type="entry name" value="PLDc_vPLD6_like"/>
    <property type="match status" value="1"/>
</dbReference>
<dbReference type="PROSITE" id="PS50035">
    <property type="entry name" value="PLD"/>
    <property type="match status" value="1"/>
</dbReference>
<keyword evidence="6" id="KW-0443">Lipid metabolism</keyword>
<evidence type="ECO:0000256" key="2">
    <source>
        <dbReference type="ARBA" id="ARBA00008664"/>
    </source>
</evidence>
<proteinExistence type="inferred from homology"/>
<dbReference type="InterPro" id="IPR025202">
    <property type="entry name" value="PLD-like_dom"/>
</dbReference>
<dbReference type="Pfam" id="PF13091">
    <property type="entry name" value="PLDc_2"/>
    <property type="match status" value="1"/>
</dbReference>
<dbReference type="Proteomes" id="UP000779070">
    <property type="component" value="Unassembled WGS sequence"/>
</dbReference>
<evidence type="ECO:0000256" key="1">
    <source>
        <dbReference type="ARBA" id="ARBA00000798"/>
    </source>
</evidence>
<evidence type="ECO:0000259" key="7">
    <source>
        <dbReference type="PROSITE" id="PS50035"/>
    </source>
</evidence>
<gene>
    <name evidence="8" type="ORF">JYA62_11535</name>
</gene>
<keyword evidence="9" id="KW-1185">Reference proteome</keyword>
<dbReference type="SUPFAM" id="SSF56024">
    <property type="entry name" value="Phospholipase D/nuclease"/>
    <property type="match status" value="1"/>
</dbReference>
<comment type="catalytic activity">
    <reaction evidence="1">
        <text>a 1,2-diacyl-sn-glycero-3-phosphocholine + H2O = a 1,2-diacyl-sn-glycero-3-phosphate + choline + H(+)</text>
        <dbReference type="Rhea" id="RHEA:14445"/>
        <dbReference type="ChEBI" id="CHEBI:15354"/>
        <dbReference type="ChEBI" id="CHEBI:15377"/>
        <dbReference type="ChEBI" id="CHEBI:15378"/>
        <dbReference type="ChEBI" id="CHEBI:57643"/>
        <dbReference type="ChEBI" id="CHEBI:58608"/>
        <dbReference type="EC" id="3.1.4.4"/>
    </reaction>
</comment>
<evidence type="ECO:0000256" key="4">
    <source>
        <dbReference type="ARBA" id="ARBA00022801"/>
    </source>
</evidence>
<evidence type="ECO:0000256" key="6">
    <source>
        <dbReference type="ARBA" id="ARBA00023098"/>
    </source>
</evidence>
<comment type="similarity">
    <text evidence="2">Belongs to the phospholipase D family.</text>
</comment>
<feature type="domain" description="PLD phosphodiesterase" evidence="7">
    <location>
        <begin position="170"/>
        <end position="197"/>
    </location>
</feature>
<evidence type="ECO:0000313" key="8">
    <source>
        <dbReference type="EMBL" id="MBN3578291.1"/>
    </source>
</evidence>
<evidence type="ECO:0000256" key="3">
    <source>
        <dbReference type="ARBA" id="ARBA00012027"/>
    </source>
</evidence>
<comment type="caution">
    <text evidence="8">The sequence shown here is derived from an EMBL/GenBank/DDBJ whole genome shotgun (WGS) entry which is preliminary data.</text>
</comment>
<keyword evidence="5" id="KW-0442">Lipid degradation</keyword>
<dbReference type="EC" id="3.1.4.4" evidence="3"/>
<dbReference type="PANTHER" id="PTHR43856">
    <property type="entry name" value="CARDIOLIPIN HYDROLASE"/>
    <property type="match status" value="1"/>
</dbReference>
<organism evidence="8 9">
    <name type="scientific">Vibrio neptunius</name>
    <dbReference type="NCBI Taxonomy" id="170651"/>
    <lineage>
        <taxon>Bacteria</taxon>
        <taxon>Pseudomonadati</taxon>
        <taxon>Pseudomonadota</taxon>
        <taxon>Gammaproteobacteria</taxon>
        <taxon>Vibrionales</taxon>
        <taxon>Vibrionaceae</taxon>
        <taxon>Vibrio</taxon>
    </lineage>
</organism>
<keyword evidence="4" id="KW-0378">Hydrolase</keyword>
<reference evidence="8 9" key="1">
    <citation type="submission" date="2021-02" db="EMBL/GenBank/DDBJ databases">
        <title>Draft Genome Sequences of 5 Vibrio neptunius Strains Isolated From of Bivalve Hatcheries.</title>
        <authorList>
            <person name="Galvis F."/>
            <person name="Barja J.L."/>
            <person name="Lemos M.L."/>
            <person name="Balado M."/>
        </authorList>
    </citation>
    <scope>NUCLEOTIDE SEQUENCE [LARGE SCALE GENOMIC DNA]</scope>
    <source>
        <strain evidence="8 9">PP-145.98</strain>
    </source>
</reference>
<dbReference type="InterPro" id="IPR051406">
    <property type="entry name" value="PLD_domain"/>
</dbReference>
<dbReference type="RefSeq" id="WP_206370040.1">
    <property type="nucleotide sequence ID" value="NZ_CAWPTM010000040.1"/>
</dbReference>
<dbReference type="Gene3D" id="3.30.870.10">
    <property type="entry name" value="Endonuclease Chain A"/>
    <property type="match status" value="1"/>
</dbReference>
<name>A0ABS3A1C0_9VIBR</name>
<evidence type="ECO:0000313" key="9">
    <source>
        <dbReference type="Proteomes" id="UP000779070"/>
    </source>
</evidence>
<dbReference type="EMBL" id="JAFHLB010000013">
    <property type="protein sequence ID" value="MBN3578291.1"/>
    <property type="molecule type" value="Genomic_DNA"/>
</dbReference>
<dbReference type="PANTHER" id="PTHR43856:SF1">
    <property type="entry name" value="MITOCHONDRIAL CARDIOLIPIN HYDROLASE"/>
    <property type="match status" value="1"/>
</dbReference>
<sequence>MNRNQWAKWLEESLIDYRLDDHERRHLQAELAEAVMSEEDRAFLRNQSFKLAKQFMEKGSDPIALLRWLERIIKVLDNVIAGQSSELATSWFSPGRSCSTGIIEQLKLARDSIDICVFTIADDDLTKHILEAHQRGVTVRIISDNDKMYDKGSDIEYLAEQGVAVKIDTTPYHMHHKFAIFDQKRLINGSFNWTRSASKYNQEDITLSDDKRFLQSFSRQFEKLWQQFPCHQPSQH</sequence>
<dbReference type="InterPro" id="IPR001736">
    <property type="entry name" value="PLipase_D/transphosphatidylase"/>
</dbReference>
<accession>A0ABS3A1C0</accession>
<protein>
    <recommendedName>
        <fullName evidence="3">phospholipase D</fullName>
        <ecNumber evidence="3">3.1.4.4</ecNumber>
    </recommendedName>
</protein>
<evidence type="ECO:0000256" key="5">
    <source>
        <dbReference type="ARBA" id="ARBA00022963"/>
    </source>
</evidence>